<dbReference type="InterPro" id="IPR022903">
    <property type="entry name" value="GcvT_bac"/>
</dbReference>
<evidence type="ECO:0000259" key="7">
    <source>
        <dbReference type="Pfam" id="PF01571"/>
    </source>
</evidence>
<dbReference type="GO" id="GO:0008483">
    <property type="term" value="F:transaminase activity"/>
    <property type="evidence" value="ECO:0007669"/>
    <property type="project" value="UniProtKB-KW"/>
</dbReference>
<dbReference type="OrthoDB" id="2001at2157"/>
<dbReference type="InterPro" id="IPR029043">
    <property type="entry name" value="GcvT/YgfZ_C"/>
</dbReference>
<evidence type="ECO:0000313" key="9">
    <source>
        <dbReference type="EMBL" id="TSD15336.1"/>
    </source>
</evidence>
<evidence type="ECO:0000256" key="3">
    <source>
        <dbReference type="ARBA" id="ARBA00022679"/>
    </source>
</evidence>
<dbReference type="InParanoid" id="A0A554ND75"/>
<dbReference type="InterPro" id="IPR013977">
    <property type="entry name" value="GcvT_C"/>
</dbReference>
<comment type="subunit">
    <text evidence="5">The glycine cleavage system is composed of four proteins: P, T, L and H.</text>
</comment>
<dbReference type="NCBIfam" id="NF001567">
    <property type="entry name" value="PRK00389.1"/>
    <property type="match status" value="1"/>
</dbReference>
<dbReference type="PANTHER" id="PTHR43757:SF2">
    <property type="entry name" value="AMINOMETHYLTRANSFERASE, MITOCHONDRIAL"/>
    <property type="match status" value="1"/>
</dbReference>
<keyword evidence="10" id="KW-1185">Reference proteome</keyword>
<dbReference type="EMBL" id="QMDX01000002">
    <property type="protein sequence ID" value="TSD15336.1"/>
    <property type="molecule type" value="Genomic_DNA"/>
</dbReference>
<comment type="catalytic activity">
    <reaction evidence="4 5">
        <text>N(6)-[(R)-S(8)-aminomethyldihydrolipoyl]-L-lysyl-[protein] + (6S)-5,6,7,8-tetrahydrofolate = N(6)-[(R)-dihydrolipoyl]-L-lysyl-[protein] + (6R)-5,10-methylene-5,6,7,8-tetrahydrofolate + NH4(+)</text>
        <dbReference type="Rhea" id="RHEA:16945"/>
        <dbReference type="Rhea" id="RHEA-COMP:10475"/>
        <dbReference type="Rhea" id="RHEA-COMP:10492"/>
        <dbReference type="ChEBI" id="CHEBI:15636"/>
        <dbReference type="ChEBI" id="CHEBI:28938"/>
        <dbReference type="ChEBI" id="CHEBI:57453"/>
        <dbReference type="ChEBI" id="CHEBI:83100"/>
        <dbReference type="ChEBI" id="CHEBI:83143"/>
        <dbReference type="EC" id="2.1.2.10"/>
    </reaction>
</comment>
<dbReference type="RefSeq" id="WP_144261177.1">
    <property type="nucleotide sequence ID" value="NZ_QMDX01000002.1"/>
</dbReference>
<dbReference type="GO" id="GO:0032259">
    <property type="term" value="P:methylation"/>
    <property type="evidence" value="ECO:0007669"/>
    <property type="project" value="UniProtKB-KW"/>
</dbReference>
<dbReference type="Pfam" id="PF01571">
    <property type="entry name" value="GCV_T"/>
    <property type="match status" value="1"/>
</dbReference>
<sequence>MPLRTPPLRDRHASRGAKFTEFGGWDMPVEFDSITTEHTAVREAAGLFDVSHMGEIIVSGPDATALTDRLVTNDVATLDAGEARYAAIADTDGVMHDDTVVYRLPADELDRATGDAPAYLFVPNAGHDEWAHARWCDHRDEWGLEATVENATDEWAMFALQGPAALDHLAARTAATPDLARFEMAGRRVAGVDCLVARTGYTGEDGAELLVPWADAETVWTALTGPATGDDPDVGVQPCGLGARDTLRIEAGFLLSGQDFDPADEPRNPYETGIGFAVDLEREFVGRDALAAVEAEGVDERFVGFRLVERGVPRHGYDITNTDGKVIGTVTSGTMSPTLDEPVGMGYVPVDYADPGTTVRVVIRGQQKKARVQPLPFLEE</sequence>
<dbReference type="NCBIfam" id="TIGR00528">
    <property type="entry name" value="gcvT"/>
    <property type="match status" value="1"/>
</dbReference>
<organism evidence="9 10">
    <name type="scientific">Haloglomus irregulare</name>
    <dbReference type="NCBI Taxonomy" id="2234134"/>
    <lineage>
        <taxon>Archaea</taxon>
        <taxon>Methanobacteriati</taxon>
        <taxon>Methanobacteriota</taxon>
        <taxon>Stenosarchaea group</taxon>
        <taxon>Halobacteria</taxon>
        <taxon>Halobacteriales</taxon>
        <taxon>Natronomonadaceae</taxon>
        <taxon>Haloglomus</taxon>
    </lineage>
</organism>
<evidence type="ECO:0000256" key="4">
    <source>
        <dbReference type="ARBA" id="ARBA00047665"/>
    </source>
</evidence>
<dbReference type="PANTHER" id="PTHR43757">
    <property type="entry name" value="AMINOMETHYLTRANSFERASE"/>
    <property type="match status" value="1"/>
</dbReference>
<dbReference type="SUPFAM" id="SSF101790">
    <property type="entry name" value="Aminomethyltransferase beta-barrel domain"/>
    <property type="match status" value="1"/>
</dbReference>
<dbReference type="Pfam" id="PF08669">
    <property type="entry name" value="GCV_T_C"/>
    <property type="match status" value="1"/>
</dbReference>
<evidence type="ECO:0000256" key="6">
    <source>
        <dbReference type="PIRSR" id="PIRSR006487-1"/>
    </source>
</evidence>
<dbReference type="Gene3D" id="3.30.1360.120">
    <property type="entry name" value="Probable tRNA modification gtpase trme, domain 1"/>
    <property type="match status" value="1"/>
</dbReference>
<dbReference type="AlphaFoldDB" id="A0A554ND75"/>
<keyword evidence="9" id="KW-0489">Methyltransferase</keyword>
<dbReference type="Proteomes" id="UP000319894">
    <property type="component" value="Unassembled WGS sequence"/>
</dbReference>
<dbReference type="GO" id="GO:0008168">
    <property type="term" value="F:methyltransferase activity"/>
    <property type="evidence" value="ECO:0007669"/>
    <property type="project" value="UniProtKB-KW"/>
</dbReference>
<accession>A0A554ND75</accession>
<evidence type="ECO:0000256" key="1">
    <source>
        <dbReference type="ARBA" id="ARBA00008609"/>
    </source>
</evidence>
<gene>
    <name evidence="5 9" type="primary">gcvT</name>
    <name evidence="9" type="ORF">DP107_05695</name>
</gene>
<evidence type="ECO:0000313" key="10">
    <source>
        <dbReference type="Proteomes" id="UP000319894"/>
    </source>
</evidence>
<proteinExistence type="inferred from homology"/>
<dbReference type="InterPro" id="IPR028896">
    <property type="entry name" value="GcvT/YgfZ/DmdA"/>
</dbReference>
<feature type="domain" description="GCVT N-terminal" evidence="7">
    <location>
        <begin position="9"/>
        <end position="281"/>
    </location>
</feature>
<dbReference type="InterPro" id="IPR027266">
    <property type="entry name" value="TrmE/GcvT-like"/>
</dbReference>
<comment type="caution">
    <text evidence="9">The sequence shown here is derived from an EMBL/GenBank/DDBJ whole genome shotgun (WGS) entry which is preliminary data.</text>
</comment>
<dbReference type="GO" id="GO:0004047">
    <property type="term" value="F:aminomethyltransferase activity"/>
    <property type="evidence" value="ECO:0007669"/>
    <property type="project" value="UniProtKB-UniRule"/>
</dbReference>
<dbReference type="InterPro" id="IPR006222">
    <property type="entry name" value="GCVT_N"/>
</dbReference>
<dbReference type="EC" id="2.1.2.10" evidence="5"/>
<feature type="binding site" evidence="6">
    <location>
        <position position="208"/>
    </location>
    <ligand>
        <name>substrate</name>
    </ligand>
</feature>
<keyword evidence="3 5" id="KW-0808">Transferase</keyword>
<dbReference type="HAMAP" id="MF_00259">
    <property type="entry name" value="GcvT"/>
    <property type="match status" value="1"/>
</dbReference>
<comment type="similarity">
    <text evidence="1 5">Belongs to the GcvT family.</text>
</comment>
<feature type="domain" description="Aminomethyltransferase C-terminal" evidence="8">
    <location>
        <begin position="301"/>
        <end position="377"/>
    </location>
</feature>
<dbReference type="PIRSF" id="PIRSF006487">
    <property type="entry name" value="GcvT"/>
    <property type="match status" value="1"/>
</dbReference>
<evidence type="ECO:0000256" key="5">
    <source>
        <dbReference type="HAMAP-Rule" id="MF_00259"/>
    </source>
</evidence>
<keyword evidence="2 5" id="KW-0032">Aminotransferase</keyword>
<dbReference type="GO" id="GO:0019464">
    <property type="term" value="P:glycine decarboxylation via glycine cleavage system"/>
    <property type="evidence" value="ECO:0007669"/>
    <property type="project" value="UniProtKB-UniRule"/>
</dbReference>
<reference evidence="9 10" key="1">
    <citation type="submission" date="2018-06" db="EMBL/GenBank/DDBJ databases">
        <title>Natronomonas sp. F16-60 a new haloarchaeon isolated from a solar saltern of Isla Cristina, Huelva, Spain.</title>
        <authorList>
            <person name="Duran-Viseras A."/>
            <person name="Sanchez-Porro C."/>
            <person name="Ventosa A."/>
        </authorList>
    </citation>
    <scope>NUCLEOTIDE SEQUENCE [LARGE SCALE GENOMIC DNA]</scope>
    <source>
        <strain evidence="9 10">F16-60</strain>
    </source>
</reference>
<dbReference type="InterPro" id="IPR006223">
    <property type="entry name" value="GcvT"/>
</dbReference>
<protein>
    <recommendedName>
        <fullName evidence="5">Probable aminomethyltransferase</fullName>
        <ecNumber evidence="5">2.1.2.10</ecNumber>
    </recommendedName>
    <alternativeName>
        <fullName evidence="5">Glycine cleavage system T protein</fullName>
    </alternativeName>
</protein>
<comment type="function">
    <text evidence="5">The glycine cleavage system catalyzes the degradation of glycine.</text>
</comment>
<dbReference type="SUPFAM" id="SSF103025">
    <property type="entry name" value="Folate-binding domain"/>
    <property type="match status" value="1"/>
</dbReference>
<name>A0A554ND75_9EURY</name>
<dbReference type="GO" id="GO:0005960">
    <property type="term" value="C:glycine cleavage complex"/>
    <property type="evidence" value="ECO:0007669"/>
    <property type="project" value="InterPro"/>
</dbReference>
<evidence type="ECO:0000259" key="8">
    <source>
        <dbReference type="Pfam" id="PF08669"/>
    </source>
</evidence>
<evidence type="ECO:0000256" key="2">
    <source>
        <dbReference type="ARBA" id="ARBA00022576"/>
    </source>
</evidence>